<evidence type="ECO:0000313" key="5">
    <source>
        <dbReference type="Proteomes" id="UP001371305"/>
    </source>
</evidence>
<dbReference type="PANTHER" id="PTHR42970:SF1">
    <property type="entry name" value="PECTATE LYASE C-RELATED"/>
    <property type="match status" value="1"/>
</dbReference>
<keyword evidence="1" id="KW-0479">Metal-binding</keyword>
<keyword evidence="3" id="KW-0732">Signal</keyword>
<evidence type="ECO:0000256" key="3">
    <source>
        <dbReference type="SAM" id="SignalP"/>
    </source>
</evidence>
<dbReference type="PANTHER" id="PTHR42970">
    <property type="entry name" value="PECTATE LYASE C-RELATED"/>
    <property type="match status" value="1"/>
</dbReference>
<keyword evidence="5" id="KW-1185">Reference proteome</keyword>
<evidence type="ECO:0008006" key="6">
    <source>
        <dbReference type="Google" id="ProtNLM"/>
    </source>
</evidence>
<keyword evidence="2" id="KW-0325">Glycoprotein</keyword>
<organism evidence="4 5">
    <name type="scientific">Luteolibacter soli</name>
    <dbReference type="NCBI Taxonomy" id="3135280"/>
    <lineage>
        <taxon>Bacteria</taxon>
        <taxon>Pseudomonadati</taxon>
        <taxon>Verrucomicrobiota</taxon>
        <taxon>Verrucomicrobiia</taxon>
        <taxon>Verrucomicrobiales</taxon>
        <taxon>Verrucomicrobiaceae</taxon>
        <taxon>Luteolibacter</taxon>
    </lineage>
</organism>
<evidence type="ECO:0000256" key="1">
    <source>
        <dbReference type="ARBA" id="ARBA00022723"/>
    </source>
</evidence>
<evidence type="ECO:0000313" key="4">
    <source>
        <dbReference type="EMBL" id="MEK7949835.1"/>
    </source>
</evidence>
<dbReference type="InterPro" id="IPR052063">
    <property type="entry name" value="Polysaccharide_Lyase_1"/>
</dbReference>
<protein>
    <recommendedName>
        <fullName evidence="6">Pectate lyase</fullName>
    </recommendedName>
</protein>
<dbReference type="RefSeq" id="WP_341403251.1">
    <property type="nucleotide sequence ID" value="NZ_JBBUKT010000001.1"/>
</dbReference>
<feature type="chain" id="PRO_5045058766" description="Pectate lyase" evidence="3">
    <location>
        <begin position="19"/>
        <end position="546"/>
    </location>
</feature>
<dbReference type="InterPro" id="IPR011050">
    <property type="entry name" value="Pectin_lyase_fold/virulence"/>
</dbReference>
<sequence length="546" mass="58572">MIRTLLVSSAASVICASAETPAFPGAEGFGANARGGRGGDVYVVTNLESSGPGSFYQGVTSIPSSGRTIVFAVSGEIHLAGGIKTRIAGSKLTIAGQTAPGDGILLRDGTLRLSGSDIVIRHLRFRHGKEGSGGDCIDLDSNCENAILDHVSMAFGTDENISSFKRPPENLTLQWSLNAWGLESHSCGGLWDQNHATCHHSLWAHNHTRNPKARPGGLLEWTNNILFDWDIGFIMGDSDSPADWKANVIGNYFICPPGNIRKTPLEKPHLSQNGKPNFSVYVSNNLHDMDGDRRLNGIDRGWDIVGGTPFVEDKDPKGNYVRLEKPVSGSSSLAIDDPLTAYKKVVSQGGALRLDASFNGSLHDEVDIRLIEDVTELKRNHISSEKDLKGVGNSGFGTFSKAKGLPDGDEDGMPDVWEAALHWNPKSKDHNEEIRGASFFPEGTPAGYTALEEYLHFKSVPHLFIAQGAVTRPEIDLSRYTTGFSNTAKFTLSNITGGTAIQGGEGGKLVRFTAGKTAGRGGFLFTVTDADGSKWTQQFAICVTGS</sequence>
<proteinExistence type="predicted"/>
<evidence type="ECO:0000256" key="2">
    <source>
        <dbReference type="ARBA" id="ARBA00023180"/>
    </source>
</evidence>
<dbReference type="Gene3D" id="2.160.20.10">
    <property type="entry name" value="Single-stranded right-handed beta-helix, Pectin lyase-like"/>
    <property type="match status" value="1"/>
</dbReference>
<dbReference type="EMBL" id="JBBUKT010000001">
    <property type="protein sequence ID" value="MEK7949835.1"/>
    <property type="molecule type" value="Genomic_DNA"/>
</dbReference>
<gene>
    <name evidence="4" type="ORF">WKV53_04995</name>
</gene>
<reference evidence="4 5" key="1">
    <citation type="submission" date="2024-04" db="EMBL/GenBank/DDBJ databases">
        <title>Luteolibacter sp. isolated from soil.</title>
        <authorList>
            <person name="An J."/>
        </authorList>
    </citation>
    <scope>NUCLEOTIDE SEQUENCE [LARGE SCALE GENOMIC DNA]</scope>
    <source>
        <strain evidence="4 5">Y139</strain>
    </source>
</reference>
<comment type="caution">
    <text evidence="4">The sequence shown here is derived from an EMBL/GenBank/DDBJ whole genome shotgun (WGS) entry which is preliminary data.</text>
</comment>
<feature type="signal peptide" evidence="3">
    <location>
        <begin position="1"/>
        <end position="18"/>
    </location>
</feature>
<dbReference type="SUPFAM" id="SSF51126">
    <property type="entry name" value="Pectin lyase-like"/>
    <property type="match status" value="1"/>
</dbReference>
<dbReference type="InterPro" id="IPR012334">
    <property type="entry name" value="Pectin_lyas_fold"/>
</dbReference>
<accession>A0ABU9AR44</accession>
<name>A0ABU9AR44_9BACT</name>
<dbReference type="Proteomes" id="UP001371305">
    <property type="component" value="Unassembled WGS sequence"/>
</dbReference>